<protein>
    <submittedName>
        <fullName evidence="1">Glycosyltransferase</fullName>
        <ecNumber evidence="1">2.4.-.-</ecNumber>
    </submittedName>
</protein>
<evidence type="ECO:0000313" key="2">
    <source>
        <dbReference type="Proteomes" id="UP001589619"/>
    </source>
</evidence>
<dbReference type="PANTHER" id="PTHR46656">
    <property type="entry name" value="PUTATIVE-RELATED"/>
    <property type="match status" value="1"/>
</dbReference>
<accession>A0ABV5VTA4</accession>
<dbReference type="Proteomes" id="UP001589619">
    <property type="component" value="Unassembled WGS sequence"/>
</dbReference>
<dbReference type="RefSeq" id="WP_344911813.1">
    <property type="nucleotide sequence ID" value="NZ_BAAAYO010000010.1"/>
</dbReference>
<keyword evidence="1" id="KW-0808">Transferase</keyword>
<dbReference type="SUPFAM" id="SSF53756">
    <property type="entry name" value="UDP-Glycosyltransferase/glycogen phosphorylase"/>
    <property type="match status" value="1"/>
</dbReference>
<dbReference type="EC" id="2.4.-.-" evidence="1"/>
<proteinExistence type="predicted"/>
<evidence type="ECO:0000313" key="1">
    <source>
        <dbReference type="EMBL" id="MFB9751385.1"/>
    </source>
</evidence>
<dbReference type="GO" id="GO:0016757">
    <property type="term" value="F:glycosyltransferase activity"/>
    <property type="evidence" value="ECO:0007669"/>
    <property type="project" value="UniProtKB-KW"/>
</dbReference>
<gene>
    <name evidence="1" type="ORF">ACFFNY_07380</name>
</gene>
<dbReference type="PANTHER" id="PTHR46656:SF3">
    <property type="entry name" value="PUTATIVE-RELATED"/>
    <property type="match status" value="1"/>
</dbReference>
<keyword evidence="1" id="KW-0328">Glycosyltransferase</keyword>
<organism evidence="1 2">
    <name type="scientific">Paenibacillus hodogayensis</name>
    <dbReference type="NCBI Taxonomy" id="279208"/>
    <lineage>
        <taxon>Bacteria</taxon>
        <taxon>Bacillati</taxon>
        <taxon>Bacillota</taxon>
        <taxon>Bacilli</taxon>
        <taxon>Bacillales</taxon>
        <taxon>Paenibacillaceae</taxon>
        <taxon>Paenibacillus</taxon>
    </lineage>
</organism>
<comment type="caution">
    <text evidence="1">The sequence shown here is derived from an EMBL/GenBank/DDBJ whole genome shotgun (WGS) entry which is preliminary data.</text>
</comment>
<dbReference type="Pfam" id="PF13692">
    <property type="entry name" value="Glyco_trans_1_4"/>
    <property type="match status" value="1"/>
</dbReference>
<dbReference type="EMBL" id="JBHMAG010000007">
    <property type="protein sequence ID" value="MFB9751385.1"/>
    <property type="molecule type" value="Genomic_DNA"/>
</dbReference>
<sequence>MNILLEGMFYSGHGFAEGNRMLLRFLHQAGHRVRIAAKDGKDRDLVLGAEEADAIAAFEETELDSRDLYLCNMVGTEVKHNPDYRFSIVRTTFETDRIPEEWVPELNKFDEVWVQCEFNRRTFVTSGVTVPLRLMPNFFDLDRFVPQGDKLKLPIAHSFKFLSVFDMQLRKGYDLLLEAYYAEFSQRDDAALILKVRDPEPVHKLTSLIERYTATGVELPAVYLIDQMLREEELLGLYRTCDAFVLPTRGEGWGRPFFEAMLMEKATIGTNWSGQTEFMHPGNSYLIEVERLVRIEAHENPIFNGHCWAEASVSDLRTIMRRVYKRREEAAEKGRRARSELLARYGMVKVARQIDEELDKYVRQLERRGAADEHLT</sequence>
<reference evidence="1 2" key="1">
    <citation type="submission" date="2024-09" db="EMBL/GenBank/DDBJ databases">
        <authorList>
            <person name="Sun Q."/>
            <person name="Mori K."/>
        </authorList>
    </citation>
    <scope>NUCLEOTIDE SEQUENCE [LARGE SCALE GENOMIC DNA]</scope>
    <source>
        <strain evidence="1 2">JCM 12520</strain>
    </source>
</reference>
<name>A0ABV5VTA4_9BACL</name>
<dbReference type="Gene3D" id="3.40.50.2000">
    <property type="entry name" value="Glycogen Phosphorylase B"/>
    <property type="match status" value="1"/>
</dbReference>
<keyword evidence="2" id="KW-1185">Reference proteome</keyword>